<dbReference type="PANTHER" id="PTHR10655">
    <property type="entry name" value="LYSOPHOSPHOLIPASE-RELATED"/>
    <property type="match status" value="1"/>
</dbReference>
<dbReference type="KEGG" id="lit:FPZ52_11615"/>
<dbReference type="Pfam" id="PF02230">
    <property type="entry name" value="Abhydrolase_2"/>
    <property type="match status" value="1"/>
</dbReference>
<dbReference type="PANTHER" id="PTHR10655:SF17">
    <property type="entry name" value="LYSOPHOSPHOLIPASE-LIKE PROTEIN 1"/>
    <property type="match status" value="1"/>
</dbReference>
<proteinExistence type="inferred from homology"/>
<gene>
    <name evidence="5" type="ORF">FPZ52_11615</name>
</gene>
<dbReference type="Gene3D" id="3.40.50.1820">
    <property type="entry name" value="alpha/beta hydrolase"/>
    <property type="match status" value="1"/>
</dbReference>
<keyword evidence="5" id="KW-0614">Plasmid</keyword>
<organism evidence="5 6">
    <name type="scientific">Qingshengfaniella alkalisoli</name>
    <dbReference type="NCBI Taxonomy" id="2599296"/>
    <lineage>
        <taxon>Bacteria</taxon>
        <taxon>Pseudomonadati</taxon>
        <taxon>Pseudomonadota</taxon>
        <taxon>Alphaproteobacteria</taxon>
        <taxon>Rhodobacterales</taxon>
        <taxon>Paracoccaceae</taxon>
        <taxon>Qingshengfaniella</taxon>
    </lineage>
</organism>
<evidence type="ECO:0000259" key="4">
    <source>
        <dbReference type="Pfam" id="PF02230"/>
    </source>
</evidence>
<dbReference type="GO" id="GO:0016787">
    <property type="term" value="F:hydrolase activity"/>
    <property type="evidence" value="ECO:0007669"/>
    <property type="project" value="UniProtKB-KW"/>
</dbReference>
<dbReference type="InterPro" id="IPR050565">
    <property type="entry name" value="LYPA1-2/EST-like"/>
</dbReference>
<evidence type="ECO:0000313" key="6">
    <source>
        <dbReference type="Proteomes" id="UP000318483"/>
    </source>
</evidence>
<evidence type="ECO:0000313" key="5">
    <source>
        <dbReference type="EMBL" id="QDY70372.1"/>
    </source>
</evidence>
<evidence type="ECO:0000256" key="2">
    <source>
        <dbReference type="ARBA" id="ARBA00022801"/>
    </source>
</evidence>
<geneLocation type="plasmid" evidence="5 6">
    <name>unnamed1</name>
</geneLocation>
<dbReference type="SUPFAM" id="SSF53474">
    <property type="entry name" value="alpha/beta-Hydrolases"/>
    <property type="match status" value="1"/>
</dbReference>
<dbReference type="OrthoDB" id="9801763at2"/>
<protein>
    <submittedName>
        <fullName evidence="5">Phospholipase</fullName>
    </submittedName>
</protein>
<accession>A0A5B8IW45</accession>
<name>A0A5B8IW45_9RHOB</name>
<reference evidence="5 6" key="1">
    <citation type="submission" date="2019-07" db="EMBL/GenBank/DDBJ databases">
        <title>Litoreibacter alkalisoli sp. nov., isolated from saline-alkaline soil.</title>
        <authorList>
            <person name="Wang S."/>
            <person name="Xu L."/>
            <person name="Xing Y.-T."/>
            <person name="Sun J.-Q."/>
        </authorList>
    </citation>
    <scope>NUCLEOTIDE SEQUENCE [LARGE SCALE GENOMIC DNA]</scope>
    <source>
        <strain evidence="5 6">LN3S51</strain>
        <plasmid evidence="5 6">unnamed1</plasmid>
    </source>
</reference>
<keyword evidence="6" id="KW-1185">Reference proteome</keyword>
<dbReference type="AlphaFoldDB" id="A0A5B8IW45"/>
<dbReference type="EMBL" id="CP042262">
    <property type="protein sequence ID" value="QDY70372.1"/>
    <property type="molecule type" value="Genomic_DNA"/>
</dbReference>
<dbReference type="Proteomes" id="UP000318483">
    <property type="component" value="Plasmid unnamed1"/>
</dbReference>
<feature type="domain" description="Phospholipase/carboxylesterase/thioesterase" evidence="4">
    <location>
        <begin position="31"/>
        <end position="148"/>
    </location>
</feature>
<dbReference type="InterPro" id="IPR003140">
    <property type="entry name" value="PLipase/COase/thioEstase"/>
</dbReference>
<feature type="region of interest" description="Disordered" evidence="3">
    <location>
        <begin position="1"/>
        <end position="22"/>
    </location>
</feature>
<dbReference type="InterPro" id="IPR029058">
    <property type="entry name" value="AB_hydrolase_fold"/>
</dbReference>
<comment type="similarity">
    <text evidence="1">Belongs to the AB hydrolase superfamily. AB hydrolase 2 family.</text>
</comment>
<evidence type="ECO:0000256" key="3">
    <source>
        <dbReference type="SAM" id="MobiDB-lite"/>
    </source>
</evidence>
<keyword evidence="2" id="KW-0378">Hydrolase</keyword>
<dbReference type="RefSeq" id="WP_146365790.1">
    <property type="nucleotide sequence ID" value="NZ_CP042262.1"/>
</dbReference>
<sequence>MSAEVATLPSRTSGAAPHAGQRLATAGAPLSRARLAVVMLHGRGGSPEDMLGLHAHLALPDIMVIAPAAAGRSWWPDSFLAPLAVNEPGLSSGLSIVAAMLDDLERAGFGPERVVLAGFSQGACLALEAAARLARPFHAVAALSGGLVGTGEGDGPPRDDLYGRRPKTFDYDGSLADVPVLIGCHERDPHIPLARVNESGDVLSHMGADVETLVIPGAGHGIVAEEAAWLRGQLNAAPTRAGRMEGEA</sequence>
<evidence type="ECO:0000256" key="1">
    <source>
        <dbReference type="ARBA" id="ARBA00006499"/>
    </source>
</evidence>